<feature type="region of interest" description="Disordered" evidence="1">
    <location>
        <begin position="41"/>
        <end position="65"/>
    </location>
</feature>
<protein>
    <submittedName>
        <fullName evidence="2">Uncharacterized protein</fullName>
    </submittedName>
</protein>
<name>A0AAN4TIB9_PSESF</name>
<comment type="caution">
    <text evidence="2">The sequence shown here is derived from an EMBL/GenBank/DDBJ whole genome shotgun (WGS) entry which is preliminary data.</text>
</comment>
<sequence length="81" mass="9244">MPMRVKSTYAYFPKPCRRFPSQPIIASDAICNSALNTEHFAPSNRNRRQRPARQQNPAQGLFTRQPVHELLNNLHAPFALG</sequence>
<dbReference type="EMBL" id="BGKA01000002">
    <property type="protein sequence ID" value="GBH14162.1"/>
    <property type="molecule type" value="Genomic_DNA"/>
</dbReference>
<dbReference type="Proteomes" id="UP000248291">
    <property type="component" value="Unassembled WGS sequence"/>
</dbReference>
<accession>A0AAN4TIB9</accession>
<evidence type="ECO:0000313" key="2">
    <source>
        <dbReference type="EMBL" id="GBH14162.1"/>
    </source>
</evidence>
<organism evidence="2 3">
    <name type="scientific">Pseudomonas syringae pv. actinidiae</name>
    <dbReference type="NCBI Taxonomy" id="103796"/>
    <lineage>
        <taxon>Bacteria</taxon>
        <taxon>Pseudomonadati</taxon>
        <taxon>Pseudomonadota</taxon>
        <taxon>Gammaproteobacteria</taxon>
        <taxon>Pseudomonadales</taxon>
        <taxon>Pseudomonadaceae</taxon>
        <taxon>Pseudomonas</taxon>
        <taxon>Pseudomonas syringae</taxon>
    </lineage>
</organism>
<reference evidence="2 3" key="1">
    <citation type="submission" date="2018-04" db="EMBL/GenBank/DDBJ databases">
        <title>Draft genome sequence of Pseudomonas syringae pv. actinidiae biovar 3 strains isolated from kiwifruit in Kagawa prefecture.</title>
        <authorList>
            <person name="Tabuchi M."/>
            <person name="Saito M."/>
            <person name="Fujiwara S."/>
            <person name="Sasa N."/>
            <person name="Akimitsu K."/>
            <person name="Gomi K."/>
            <person name="Konishi-Sugita S."/>
            <person name="Hamano K."/>
            <person name="Kataoka I."/>
        </authorList>
    </citation>
    <scope>NUCLEOTIDE SEQUENCE [LARGE SCALE GENOMIC DNA]</scope>
    <source>
        <strain evidence="2 3">MAFF212211</strain>
    </source>
</reference>
<evidence type="ECO:0000256" key="1">
    <source>
        <dbReference type="SAM" id="MobiDB-lite"/>
    </source>
</evidence>
<proteinExistence type="predicted"/>
<dbReference type="AlphaFoldDB" id="A0AAN4TIB9"/>
<gene>
    <name evidence="2" type="ORF">KPSA3_00047</name>
</gene>
<evidence type="ECO:0000313" key="3">
    <source>
        <dbReference type="Proteomes" id="UP000248291"/>
    </source>
</evidence>